<name>A0A9X8MH56_9PSED</name>
<comment type="caution">
    <text evidence="1">The sequence shown here is derived from an EMBL/GenBank/DDBJ whole genome shotgun (WGS) entry which is preliminary data.</text>
</comment>
<dbReference type="EMBL" id="FOEV01000018">
    <property type="protein sequence ID" value="SER37425.1"/>
    <property type="molecule type" value="Genomic_DNA"/>
</dbReference>
<organism evidence="1 2">
    <name type="scientific">Pseudomonas lutea</name>
    <dbReference type="NCBI Taxonomy" id="243924"/>
    <lineage>
        <taxon>Bacteria</taxon>
        <taxon>Pseudomonadati</taxon>
        <taxon>Pseudomonadota</taxon>
        <taxon>Gammaproteobacteria</taxon>
        <taxon>Pseudomonadales</taxon>
        <taxon>Pseudomonadaceae</taxon>
        <taxon>Pseudomonas</taxon>
    </lineage>
</organism>
<protein>
    <submittedName>
        <fullName evidence="1">Uncharacterized protein</fullName>
    </submittedName>
</protein>
<accession>A0A9X8MH56</accession>
<sequence>MGELPAHLSGHYRVRQYAELYLCNRASWTGQRARPLFSVARTSCLASTIYTVALDTEFAKSSDGLNNQYRHHCAPFALADETLPAFFNSRSWRISRILALIAASESFRLNLASILSLISNSARGFSAPSSTASTRAYCVISHRWLAIRLCEQGYRLKNLRLSSFSQTTAFFHSRR</sequence>
<dbReference type="Proteomes" id="UP000183210">
    <property type="component" value="Unassembled WGS sequence"/>
</dbReference>
<gene>
    <name evidence="1" type="ORF">SAMN05216409_11895</name>
</gene>
<reference evidence="1 2" key="1">
    <citation type="submission" date="2016-10" db="EMBL/GenBank/DDBJ databases">
        <authorList>
            <person name="Varghese N."/>
            <person name="Submissions S."/>
        </authorList>
    </citation>
    <scope>NUCLEOTIDE SEQUENCE [LARGE SCALE GENOMIC DNA]</scope>
    <source>
        <strain evidence="1 2">LMG 21974</strain>
    </source>
</reference>
<proteinExistence type="predicted"/>
<evidence type="ECO:0000313" key="2">
    <source>
        <dbReference type="Proteomes" id="UP000183210"/>
    </source>
</evidence>
<dbReference type="AlphaFoldDB" id="A0A9X8MH56"/>
<evidence type="ECO:0000313" key="1">
    <source>
        <dbReference type="EMBL" id="SER37425.1"/>
    </source>
</evidence>